<protein>
    <submittedName>
        <fullName evidence="1">Uncharacterized protein</fullName>
    </submittedName>
</protein>
<sequence length="44" mass="4997">MRHTSDNIFNEQQMADDHVAGSAFRQQQRVPAFLVCPHNSAGRK</sequence>
<gene>
    <name evidence="1" type="ORF">PMA4326_023575</name>
</gene>
<name>A0A8T8C9R4_PSEYM</name>
<organism evidence="1 2">
    <name type="scientific">Pseudomonas syringae pv. maculicola str. ES4326</name>
    <dbReference type="NCBI Taxonomy" id="629265"/>
    <lineage>
        <taxon>Bacteria</taxon>
        <taxon>Pseudomonadati</taxon>
        <taxon>Pseudomonadota</taxon>
        <taxon>Gammaproteobacteria</taxon>
        <taxon>Pseudomonadales</taxon>
        <taxon>Pseudomonadaceae</taxon>
        <taxon>Pseudomonas</taxon>
    </lineage>
</organism>
<evidence type="ECO:0000313" key="2">
    <source>
        <dbReference type="Proteomes" id="UP000003811"/>
    </source>
</evidence>
<dbReference type="AlphaFoldDB" id="A0A8T8C9R4"/>
<dbReference type="EMBL" id="CP047260">
    <property type="protein sequence ID" value="QHF00351.1"/>
    <property type="molecule type" value="Genomic_DNA"/>
</dbReference>
<accession>A0A8T8C9R4</accession>
<dbReference type="Proteomes" id="UP000003811">
    <property type="component" value="Chromosome"/>
</dbReference>
<proteinExistence type="predicted"/>
<reference evidence="1 2" key="1">
    <citation type="journal article" date="2011" name="PLoS Pathog.">
        <title>Dynamic evolution of pathogenicity revealed by sequencing and comparative genomics of 19 Pseudomonas syringae isolates.</title>
        <authorList>
            <person name="Baltrus D.A."/>
            <person name="Nishimura M.T."/>
            <person name="Romanchuk A."/>
            <person name="Chang J.H."/>
            <person name="Mukhtar M.S."/>
            <person name="Cherkis K."/>
            <person name="Roach J."/>
            <person name="Grant S.R."/>
            <person name="Jones C.D."/>
            <person name="Dangl J.L."/>
        </authorList>
    </citation>
    <scope>NUCLEOTIDE SEQUENCE [LARGE SCALE GENOMIC DNA]</scope>
    <source>
        <strain evidence="1 2">ES4326</strain>
    </source>
</reference>
<evidence type="ECO:0000313" key="1">
    <source>
        <dbReference type="EMBL" id="QHF00351.1"/>
    </source>
</evidence>